<evidence type="ECO:0000256" key="13">
    <source>
        <dbReference type="ARBA" id="ARBA00022777"/>
    </source>
</evidence>
<name>A0ABT4CIZ0_9ACTN</name>
<evidence type="ECO:0000313" key="23">
    <source>
        <dbReference type="EMBL" id="MCY4728928.1"/>
    </source>
</evidence>
<feature type="domain" description="Histidine kinase" evidence="22">
    <location>
        <begin position="339"/>
        <end position="425"/>
    </location>
</feature>
<dbReference type="InterPro" id="IPR011712">
    <property type="entry name" value="Sig_transdc_His_kin_sub3_dim/P"/>
</dbReference>
<evidence type="ECO:0000256" key="18">
    <source>
        <dbReference type="ARBA" id="ARBA00023136"/>
    </source>
</evidence>
<keyword evidence="12" id="KW-0479">Metal-binding</keyword>
<evidence type="ECO:0000256" key="19">
    <source>
        <dbReference type="ARBA" id="ARBA00024827"/>
    </source>
</evidence>
<keyword evidence="14 21" id="KW-1133">Transmembrane helix</keyword>
<evidence type="ECO:0000256" key="4">
    <source>
        <dbReference type="ARBA" id="ARBA00004651"/>
    </source>
</evidence>
<evidence type="ECO:0000256" key="12">
    <source>
        <dbReference type="ARBA" id="ARBA00022723"/>
    </source>
</evidence>
<dbReference type="Proteomes" id="UP001074726">
    <property type="component" value="Unassembled WGS sequence"/>
</dbReference>
<evidence type="ECO:0000256" key="5">
    <source>
        <dbReference type="ARBA" id="ARBA00012438"/>
    </source>
</evidence>
<dbReference type="EMBL" id="JAPPUX010000011">
    <property type="protein sequence ID" value="MCY4728928.1"/>
    <property type="molecule type" value="Genomic_DNA"/>
</dbReference>
<evidence type="ECO:0000313" key="24">
    <source>
        <dbReference type="Proteomes" id="UP001074726"/>
    </source>
</evidence>
<evidence type="ECO:0000256" key="2">
    <source>
        <dbReference type="ARBA" id="ARBA00001966"/>
    </source>
</evidence>
<accession>A0ABT4CIZ0</accession>
<evidence type="ECO:0000256" key="11">
    <source>
        <dbReference type="ARBA" id="ARBA00022692"/>
    </source>
</evidence>
<comment type="catalytic activity">
    <reaction evidence="1">
        <text>ATP + protein L-histidine = ADP + protein N-phospho-L-histidine.</text>
        <dbReference type="EC" id="2.7.13.3"/>
    </reaction>
</comment>
<comment type="cofactor">
    <cofactor evidence="2">
        <name>[4Fe-4S] cluster</name>
        <dbReference type="ChEBI" id="CHEBI:49883"/>
    </cofactor>
</comment>
<evidence type="ECO:0000256" key="8">
    <source>
        <dbReference type="ARBA" id="ARBA00022485"/>
    </source>
</evidence>
<keyword evidence="24" id="KW-1185">Reference proteome</keyword>
<dbReference type="Gene3D" id="3.30.565.10">
    <property type="entry name" value="Histidine kinase-like ATPase, C-terminal domain"/>
    <property type="match status" value="1"/>
</dbReference>
<sequence>MRWLTNPVAQFLAAGFVTLVVVVLATGALSRSAADEEAIADARSLTWVLARSVAQPAIPPGLVEGDAAAIDRMDRTALDRLLVDDVLRIKLWDADGRVLYSDRTELIGAVYPLGDDELEVLRDGGTDAELSDLGRPENRFERDLGGDLLEVYTRVRSPEGEPLLFEAYLGVDDIRASRTRILDRFLPISIGALVALVALGTPLVVLLSRRLSRAARERERLLEAAVRASDAERLRIARDLHDGVVQDLSGSSMALSALAAHADEPHRRELEDVGRSLRVSMRSLRSLLVEIYPPDLHTAGLAAAVDDLIAPLVAAGTTVDVDVSGADGAPRPAVALVWRVAQESVRNVARHARADRMSLTVRHEDDRLVLEVVDDGVGFDPTTAPSDDHFGLRATESLVREHGGTWEVESAPGSGTMVRVEVPVG</sequence>
<keyword evidence="17" id="KW-0411">Iron-sulfur</keyword>
<dbReference type="PANTHER" id="PTHR24421">
    <property type="entry name" value="NITRATE/NITRITE SENSOR PROTEIN NARX-RELATED"/>
    <property type="match status" value="1"/>
</dbReference>
<organism evidence="23 24">
    <name type="scientific">Nocardioides pini</name>
    <dbReference type="NCBI Taxonomy" id="2975053"/>
    <lineage>
        <taxon>Bacteria</taxon>
        <taxon>Bacillati</taxon>
        <taxon>Actinomycetota</taxon>
        <taxon>Actinomycetes</taxon>
        <taxon>Propionibacteriales</taxon>
        <taxon>Nocardioidaceae</taxon>
        <taxon>Nocardioides</taxon>
    </lineage>
</organism>
<dbReference type="InterPro" id="IPR004358">
    <property type="entry name" value="Sig_transdc_His_kin-like_C"/>
</dbReference>
<dbReference type="PANTHER" id="PTHR24421:SF37">
    <property type="entry name" value="SENSOR HISTIDINE KINASE NARS"/>
    <property type="match status" value="1"/>
</dbReference>
<dbReference type="Gene3D" id="1.20.5.1930">
    <property type="match status" value="1"/>
</dbReference>
<proteinExistence type="predicted"/>
<evidence type="ECO:0000259" key="22">
    <source>
        <dbReference type="PROSITE" id="PS50109"/>
    </source>
</evidence>
<dbReference type="InterPro" id="IPR050482">
    <property type="entry name" value="Sensor_HK_TwoCompSys"/>
</dbReference>
<feature type="transmembrane region" description="Helical" evidence="21">
    <location>
        <begin position="185"/>
        <end position="208"/>
    </location>
</feature>
<keyword evidence="16" id="KW-0902">Two-component regulatory system</keyword>
<keyword evidence="11 21" id="KW-0812">Transmembrane</keyword>
<dbReference type="Pfam" id="PF07730">
    <property type="entry name" value="HisKA_3"/>
    <property type="match status" value="1"/>
</dbReference>
<dbReference type="CDD" id="cd16917">
    <property type="entry name" value="HATPase_UhpB-NarQ-NarX-like"/>
    <property type="match status" value="1"/>
</dbReference>
<reference evidence="23" key="1">
    <citation type="submission" date="2022-08" db="EMBL/GenBank/DDBJ databases">
        <title>Genome sequencing of Nocardioides sp. STR2.</title>
        <authorList>
            <person name="So Y."/>
        </authorList>
    </citation>
    <scope>NUCLEOTIDE SEQUENCE</scope>
    <source>
        <strain evidence="23">STR2</strain>
    </source>
</reference>
<evidence type="ECO:0000256" key="3">
    <source>
        <dbReference type="ARBA" id="ARBA00004496"/>
    </source>
</evidence>
<evidence type="ECO:0000256" key="1">
    <source>
        <dbReference type="ARBA" id="ARBA00000085"/>
    </source>
</evidence>
<evidence type="ECO:0000256" key="9">
    <source>
        <dbReference type="ARBA" id="ARBA00022490"/>
    </source>
</evidence>
<evidence type="ECO:0000256" key="10">
    <source>
        <dbReference type="ARBA" id="ARBA00022679"/>
    </source>
</evidence>
<comment type="function">
    <text evidence="19">Member of the two-component regulatory system NreB/NreC involved in the control of dissimilatory nitrate/nitrite reduction in response to oxygen. NreB functions as a direct oxygen sensor histidine kinase which is autophosphorylated, in the absence of oxygen, probably at the conserved histidine residue, and transfers its phosphate group probably to a conserved aspartate residue of NreC. NreB/NreC activates the expression of the nitrate (narGHJI) and nitrite (nir) reductase operons, as well as the putative nitrate transporter gene narT.</text>
</comment>
<dbReference type="InterPro" id="IPR036890">
    <property type="entry name" value="HATPase_C_sf"/>
</dbReference>
<evidence type="ECO:0000256" key="6">
    <source>
        <dbReference type="ARBA" id="ARBA00017322"/>
    </source>
</evidence>
<dbReference type="RefSeq" id="WP_268114021.1">
    <property type="nucleotide sequence ID" value="NZ_JAPPUX010000011.1"/>
</dbReference>
<dbReference type="GO" id="GO:0016301">
    <property type="term" value="F:kinase activity"/>
    <property type="evidence" value="ECO:0007669"/>
    <property type="project" value="UniProtKB-KW"/>
</dbReference>
<evidence type="ECO:0000256" key="20">
    <source>
        <dbReference type="ARBA" id="ARBA00030800"/>
    </source>
</evidence>
<comment type="subcellular location">
    <subcellularLocation>
        <location evidence="4">Cell membrane</location>
        <topology evidence="4">Multi-pass membrane protein</topology>
    </subcellularLocation>
    <subcellularLocation>
        <location evidence="3">Cytoplasm</location>
    </subcellularLocation>
</comment>
<dbReference type="Pfam" id="PF02518">
    <property type="entry name" value="HATPase_c"/>
    <property type="match status" value="1"/>
</dbReference>
<protein>
    <recommendedName>
        <fullName evidence="6">Oxygen sensor histidine kinase NreB</fullName>
        <ecNumber evidence="5">2.7.13.3</ecNumber>
    </recommendedName>
    <alternativeName>
        <fullName evidence="20">Nitrogen regulation protein B</fullName>
    </alternativeName>
</protein>
<keyword evidence="10" id="KW-0808">Transferase</keyword>
<evidence type="ECO:0000256" key="14">
    <source>
        <dbReference type="ARBA" id="ARBA00022989"/>
    </source>
</evidence>
<evidence type="ECO:0000256" key="7">
    <source>
        <dbReference type="ARBA" id="ARBA00022475"/>
    </source>
</evidence>
<keyword evidence="8" id="KW-0004">4Fe-4S</keyword>
<evidence type="ECO:0000256" key="15">
    <source>
        <dbReference type="ARBA" id="ARBA00023004"/>
    </source>
</evidence>
<dbReference type="InterPro" id="IPR003594">
    <property type="entry name" value="HATPase_dom"/>
</dbReference>
<evidence type="ECO:0000256" key="16">
    <source>
        <dbReference type="ARBA" id="ARBA00023012"/>
    </source>
</evidence>
<dbReference type="InterPro" id="IPR005467">
    <property type="entry name" value="His_kinase_dom"/>
</dbReference>
<keyword evidence="13 23" id="KW-0418">Kinase</keyword>
<keyword evidence="18 21" id="KW-0472">Membrane</keyword>
<dbReference type="EC" id="2.7.13.3" evidence="5"/>
<dbReference type="PROSITE" id="PS50109">
    <property type="entry name" value="HIS_KIN"/>
    <property type="match status" value="1"/>
</dbReference>
<dbReference type="SUPFAM" id="SSF55874">
    <property type="entry name" value="ATPase domain of HSP90 chaperone/DNA topoisomerase II/histidine kinase"/>
    <property type="match status" value="1"/>
</dbReference>
<evidence type="ECO:0000256" key="21">
    <source>
        <dbReference type="SAM" id="Phobius"/>
    </source>
</evidence>
<keyword evidence="9" id="KW-0963">Cytoplasm</keyword>
<dbReference type="PRINTS" id="PR00344">
    <property type="entry name" value="BCTRLSENSOR"/>
</dbReference>
<keyword evidence="7" id="KW-1003">Cell membrane</keyword>
<keyword evidence="15" id="KW-0408">Iron</keyword>
<comment type="caution">
    <text evidence="23">The sequence shown here is derived from an EMBL/GenBank/DDBJ whole genome shotgun (WGS) entry which is preliminary data.</text>
</comment>
<evidence type="ECO:0000256" key="17">
    <source>
        <dbReference type="ARBA" id="ARBA00023014"/>
    </source>
</evidence>
<gene>
    <name evidence="23" type="ORF">NYO98_21815</name>
</gene>